<accession>A0A7Y9YH78</accession>
<evidence type="ECO:0000313" key="2">
    <source>
        <dbReference type="EMBL" id="NYI12211.1"/>
    </source>
</evidence>
<dbReference type="GO" id="GO:0008168">
    <property type="term" value="F:methyltransferase activity"/>
    <property type="evidence" value="ECO:0007669"/>
    <property type="project" value="UniProtKB-KW"/>
</dbReference>
<dbReference type="Pfam" id="PF13489">
    <property type="entry name" value="Methyltransf_23"/>
    <property type="match status" value="1"/>
</dbReference>
<proteinExistence type="predicted"/>
<keyword evidence="2" id="KW-0489">Methyltransferase</keyword>
<keyword evidence="3" id="KW-1185">Reference proteome</keyword>
<dbReference type="RefSeq" id="WP_179532792.1">
    <property type="nucleotide sequence ID" value="NZ_BAAAPP010000001.1"/>
</dbReference>
<dbReference type="AlphaFoldDB" id="A0A7Y9YH78"/>
<dbReference type="SUPFAM" id="SSF53335">
    <property type="entry name" value="S-adenosyl-L-methionine-dependent methyltransferases"/>
    <property type="match status" value="1"/>
</dbReference>
<keyword evidence="2" id="KW-0808">Transferase</keyword>
<reference evidence="2 3" key="1">
    <citation type="submission" date="2020-07" db="EMBL/GenBank/DDBJ databases">
        <title>Sequencing the genomes of 1000 actinobacteria strains.</title>
        <authorList>
            <person name="Klenk H.-P."/>
        </authorList>
    </citation>
    <scope>NUCLEOTIDE SEQUENCE [LARGE SCALE GENOMIC DNA]</scope>
    <source>
        <strain evidence="2 3">DSM 18248</strain>
    </source>
</reference>
<dbReference type="GO" id="GO:0032259">
    <property type="term" value="P:methylation"/>
    <property type="evidence" value="ECO:0007669"/>
    <property type="project" value="UniProtKB-KW"/>
</dbReference>
<dbReference type="SUPFAM" id="SSF110849">
    <property type="entry name" value="ParB/Sulfiredoxin"/>
    <property type="match status" value="1"/>
</dbReference>
<protein>
    <submittedName>
        <fullName evidence="2">SAM-dependent methyltransferase</fullName>
    </submittedName>
</protein>
<dbReference type="Gene3D" id="3.40.50.150">
    <property type="entry name" value="Vaccinia Virus protein VP39"/>
    <property type="match status" value="1"/>
</dbReference>
<dbReference type="InterPro" id="IPR036086">
    <property type="entry name" value="ParB/Sulfiredoxin_sf"/>
</dbReference>
<feature type="region of interest" description="Disordered" evidence="1">
    <location>
        <begin position="153"/>
        <end position="179"/>
    </location>
</feature>
<name>A0A7Y9YH78_9ACTN</name>
<organism evidence="2 3">
    <name type="scientific">Nocardioides marinus</name>
    <dbReference type="NCBI Taxonomy" id="374514"/>
    <lineage>
        <taxon>Bacteria</taxon>
        <taxon>Bacillati</taxon>
        <taxon>Actinomycetota</taxon>
        <taxon>Actinomycetes</taxon>
        <taxon>Propionibacteriales</taxon>
        <taxon>Nocardioidaceae</taxon>
        <taxon>Nocardioides</taxon>
    </lineage>
</organism>
<evidence type="ECO:0000256" key="1">
    <source>
        <dbReference type="SAM" id="MobiDB-lite"/>
    </source>
</evidence>
<dbReference type="CDD" id="cd16387">
    <property type="entry name" value="ParB_N_Srx"/>
    <property type="match status" value="1"/>
</dbReference>
<sequence length="447" mass="49180">MSAVVGHRSRARDLRTRSRRRWRRLGGEMAQRVRRTPLPPPVRGALTRVLVWHAGLRTIPVDRVLLGGQNGLSTAAFAAAHGDLGWGSTPVALGPHARLLEAAAARELSDGEVLASEYAAMARTCIRETGAYFSATDDAGILDVARRFVASVQGSPETAPTGKKPAGTTPEPHRSREGSPVLVAPIRGSSCFQVVDGHHRLAAAALRGEETARVRVRRWQVSTPALELLEDMSWIGGRRELYQPVPLPEVSEWPRARHCTDRARAMELWLARYGPEHLTRPGARYLDVASCYGWFLARMQRHGFEVHGIERDPLALPLGAVAYGLDPARIRTGDAVDLLRDTSETFDVVSCFSLLHHFVLGRGSCGPEELVRLLGKVTGHVLFLDTGQEHEEWFKDSLRGWDSAAIAAFLERHGGFDRVVDLGPDQDDEGPYSGNYGRHLFACVREA</sequence>
<evidence type="ECO:0000313" key="3">
    <source>
        <dbReference type="Proteomes" id="UP000537326"/>
    </source>
</evidence>
<dbReference type="CDD" id="cd02440">
    <property type="entry name" value="AdoMet_MTases"/>
    <property type="match status" value="1"/>
</dbReference>
<dbReference type="InterPro" id="IPR029063">
    <property type="entry name" value="SAM-dependent_MTases_sf"/>
</dbReference>
<gene>
    <name evidence="2" type="ORF">BKA05_003726</name>
</gene>
<dbReference type="Proteomes" id="UP000537326">
    <property type="component" value="Unassembled WGS sequence"/>
</dbReference>
<dbReference type="EMBL" id="JACBZI010000001">
    <property type="protein sequence ID" value="NYI12211.1"/>
    <property type="molecule type" value="Genomic_DNA"/>
</dbReference>
<comment type="caution">
    <text evidence="2">The sequence shown here is derived from an EMBL/GenBank/DDBJ whole genome shotgun (WGS) entry which is preliminary data.</text>
</comment>